<dbReference type="Gene3D" id="3.40.50.720">
    <property type="entry name" value="NAD(P)-binding Rossmann-like Domain"/>
    <property type="match status" value="1"/>
</dbReference>
<reference evidence="2" key="1">
    <citation type="submission" date="2020-09" db="EMBL/GenBank/DDBJ databases">
        <authorList>
            <person name="Yoon J.-W."/>
        </authorList>
    </citation>
    <scope>NUCLEOTIDE SEQUENCE</scope>
    <source>
        <strain evidence="2">KMU-158</strain>
    </source>
</reference>
<evidence type="ECO:0000256" key="1">
    <source>
        <dbReference type="ARBA" id="ARBA00023002"/>
    </source>
</evidence>
<keyword evidence="1" id="KW-0560">Oxidoreductase</keyword>
<evidence type="ECO:0000313" key="2">
    <source>
        <dbReference type="EMBL" id="MBD2859539.1"/>
    </source>
</evidence>
<dbReference type="InterPro" id="IPR002347">
    <property type="entry name" value="SDR_fam"/>
</dbReference>
<dbReference type="Proteomes" id="UP000610558">
    <property type="component" value="Unassembled WGS sequence"/>
</dbReference>
<name>A0A927C2G4_9GAMM</name>
<organism evidence="2 3">
    <name type="scientific">Spongiibacter pelagi</name>
    <dbReference type="NCBI Taxonomy" id="2760804"/>
    <lineage>
        <taxon>Bacteria</taxon>
        <taxon>Pseudomonadati</taxon>
        <taxon>Pseudomonadota</taxon>
        <taxon>Gammaproteobacteria</taxon>
        <taxon>Cellvibrionales</taxon>
        <taxon>Spongiibacteraceae</taxon>
        <taxon>Spongiibacter</taxon>
    </lineage>
</organism>
<dbReference type="PRINTS" id="PR00081">
    <property type="entry name" value="GDHRDH"/>
</dbReference>
<dbReference type="GO" id="GO:0016491">
    <property type="term" value="F:oxidoreductase activity"/>
    <property type="evidence" value="ECO:0007669"/>
    <property type="project" value="UniProtKB-KW"/>
</dbReference>
<accession>A0A927C2G4</accession>
<proteinExistence type="predicted"/>
<dbReference type="NCBIfam" id="NF004846">
    <property type="entry name" value="PRK06197.1"/>
    <property type="match status" value="1"/>
</dbReference>
<dbReference type="PANTHER" id="PTHR43157:SF31">
    <property type="entry name" value="PHOSPHATIDYLINOSITOL-GLYCAN BIOSYNTHESIS CLASS F PROTEIN"/>
    <property type="match status" value="1"/>
</dbReference>
<sequence length="299" mass="32246">MPFTEQDLKDQTGKNFVITGANTGLGFETARALAAKNAHVWLACRSEEKAQRAIAQIKQQVPGAKLDFIALDLGDLNQIGEAVEQIKMLGKLDCLINNAGLMTPPLGHTTQGFESQMGVNHLGHFALVGQLIDKIIADGTRVVVVASLAHKGGQIDWDDLHAANGYNAMKRYQASKLANLLFGMELERRLRTQNTEAKCVFSHPGVAATELMRHMPKALQVIATPAVSTIFNSPAQGAWPSLLAATEDVEGGSYWGPQGIFESRGKAGPAKIAGRALKKDDAERLWELSIKLTGITLNV</sequence>
<dbReference type="RefSeq" id="WP_190765495.1">
    <property type="nucleotide sequence ID" value="NZ_JACXLD010000006.1"/>
</dbReference>
<keyword evidence="3" id="KW-1185">Reference proteome</keyword>
<comment type="caution">
    <text evidence="2">The sequence shown here is derived from an EMBL/GenBank/DDBJ whole genome shotgun (WGS) entry which is preliminary data.</text>
</comment>
<protein>
    <submittedName>
        <fullName evidence="2">SDR family NAD(P)-dependent oxidoreductase</fullName>
    </submittedName>
</protein>
<dbReference type="EMBL" id="JACXLD010000006">
    <property type="protein sequence ID" value="MBD2859539.1"/>
    <property type="molecule type" value="Genomic_DNA"/>
</dbReference>
<dbReference type="AlphaFoldDB" id="A0A927C2G4"/>
<dbReference type="Pfam" id="PF00106">
    <property type="entry name" value="adh_short"/>
    <property type="match status" value="1"/>
</dbReference>
<dbReference type="CDD" id="cd05327">
    <property type="entry name" value="retinol-DH_like_SDR_c_like"/>
    <property type="match status" value="1"/>
</dbReference>
<dbReference type="PANTHER" id="PTHR43157">
    <property type="entry name" value="PHOSPHATIDYLINOSITOL-GLYCAN BIOSYNTHESIS CLASS F PROTEIN-RELATED"/>
    <property type="match status" value="1"/>
</dbReference>
<gene>
    <name evidence="2" type="ORF">IB286_11035</name>
</gene>
<dbReference type="InterPro" id="IPR036291">
    <property type="entry name" value="NAD(P)-bd_dom_sf"/>
</dbReference>
<dbReference type="SUPFAM" id="SSF51735">
    <property type="entry name" value="NAD(P)-binding Rossmann-fold domains"/>
    <property type="match status" value="1"/>
</dbReference>
<evidence type="ECO:0000313" key="3">
    <source>
        <dbReference type="Proteomes" id="UP000610558"/>
    </source>
</evidence>